<dbReference type="GO" id="GO:0022857">
    <property type="term" value="F:transmembrane transporter activity"/>
    <property type="evidence" value="ECO:0007669"/>
    <property type="project" value="InterPro"/>
</dbReference>
<evidence type="ECO:0000256" key="1">
    <source>
        <dbReference type="ARBA" id="ARBA00009477"/>
    </source>
</evidence>
<evidence type="ECO:0000256" key="3">
    <source>
        <dbReference type="SAM" id="SignalP"/>
    </source>
</evidence>
<dbReference type="Gene3D" id="2.40.30.170">
    <property type="match status" value="1"/>
</dbReference>
<keyword evidence="2" id="KW-0813">Transport</keyword>
<feature type="domain" description="CzcB-like C-terminal circularly permuted SH3-like" evidence="5">
    <location>
        <begin position="324"/>
        <end position="385"/>
    </location>
</feature>
<organism evidence="6 7">
    <name type="scientific">Acetobacter peroxydans</name>
    <dbReference type="NCBI Taxonomy" id="104098"/>
    <lineage>
        <taxon>Bacteria</taxon>
        <taxon>Pseudomonadati</taxon>
        <taxon>Pseudomonadota</taxon>
        <taxon>Alphaproteobacteria</taxon>
        <taxon>Acetobacterales</taxon>
        <taxon>Acetobacteraceae</taxon>
        <taxon>Acetobacter</taxon>
    </lineage>
</organism>
<evidence type="ECO:0000256" key="2">
    <source>
        <dbReference type="ARBA" id="ARBA00022448"/>
    </source>
</evidence>
<dbReference type="NCBIfam" id="TIGR01730">
    <property type="entry name" value="RND_mfp"/>
    <property type="match status" value="1"/>
</dbReference>
<gene>
    <name evidence="6" type="ORF">APE01nite_22760</name>
</gene>
<evidence type="ECO:0000259" key="5">
    <source>
        <dbReference type="Pfam" id="PF25975"/>
    </source>
</evidence>
<dbReference type="Gene3D" id="2.40.50.100">
    <property type="match status" value="1"/>
</dbReference>
<comment type="caution">
    <text evidence="6">The sequence shown here is derived from an EMBL/GenBank/DDBJ whole genome shotgun (WGS) entry which is preliminary data.</text>
</comment>
<dbReference type="InterPro" id="IPR006143">
    <property type="entry name" value="RND_pump_MFP"/>
</dbReference>
<feature type="signal peptide" evidence="3">
    <location>
        <begin position="1"/>
        <end position="18"/>
    </location>
</feature>
<dbReference type="Pfam" id="PF25975">
    <property type="entry name" value="CzcB_C"/>
    <property type="match status" value="1"/>
</dbReference>
<reference evidence="6 7" key="1">
    <citation type="submission" date="2019-06" db="EMBL/GenBank/DDBJ databases">
        <title>Whole genome shotgun sequence of Acetobacter peroxydans NBRC 13755.</title>
        <authorList>
            <person name="Hosoyama A."/>
            <person name="Uohara A."/>
            <person name="Ohji S."/>
            <person name="Ichikawa N."/>
        </authorList>
    </citation>
    <scope>NUCLEOTIDE SEQUENCE [LARGE SCALE GENOMIC DNA]</scope>
    <source>
        <strain evidence="6 7">NBRC 13755</strain>
    </source>
</reference>
<comment type="similarity">
    <text evidence="1">Belongs to the membrane fusion protein (MFP) (TC 8.A.1) family.</text>
</comment>
<keyword evidence="3" id="KW-0732">Signal</keyword>
<feature type="domain" description="CusB-like beta-barrel" evidence="4">
    <location>
        <begin position="241"/>
        <end position="316"/>
    </location>
</feature>
<evidence type="ECO:0000313" key="7">
    <source>
        <dbReference type="Proteomes" id="UP000317730"/>
    </source>
</evidence>
<protein>
    <submittedName>
        <fullName evidence="6">Uncharacterized protein</fullName>
    </submittedName>
</protein>
<dbReference type="FunFam" id="2.40.420.20:FF:000006">
    <property type="entry name" value="RND family efflux transporter MFP subunit"/>
    <property type="match status" value="1"/>
</dbReference>
<dbReference type="EMBL" id="BJMV01000015">
    <property type="protein sequence ID" value="GEB86479.1"/>
    <property type="molecule type" value="Genomic_DNA"/>
</dbReference>
<dbReference type="Proteomes" id="UP000317730">
    <property type="component" value="Unassembled WGS sequence"/>
</dbReference>
<proteinExistence type="inferred from homology"/>
<dbReference type="PANTHER" id="PTHR30097">
    <property type="entry name" value="CATION EFFLUX SYSTEM PROTEIN CUSB"/>
    <property type="match status" value="1"/>
</dbReference>
<name>A0A4Y3TYE0_9PROT</name>
<sequence length="396" mass="41034">MALALGLFCVGLPAGAWAGDVPAGEAAPSAQPQAPEVTLTVAAQQNAGLETGHAQAGALTGTIDAMAMIQPEAGHLVRIHPAGAGKVLTVSVVPGQQVNAGDVLLTYQNNALHGVRLQMTKAQAALSTAQAALQNARATYERGRALEGGAVSVGETRRRFAALRAAEDDVQARQADLDTLRHQLEREYNSVTESDVSPNDRDDETSRIIAPRAGEVQKVGVGVADDIGPNTELVTLADLSTVWIVSDILPQDAQRVQPGGVQVTVPERQGRPVVRSTITAVGYLADPATGLVRVISRADNANGRLHPGMFLTTRLPTRDPVSGVVVPASAVVDIDGASAVFVAKGPERFQARSVHVGAEQDGKAVIVSGLAAGEMVVTQGVFTLKSVMLKSSMGGD</sequence>
<dbReference type="InterPro" id="IPR058792">
    <property type="entry name" value="Beta-barrel_RND_2"/>
</dbReference>
<dbReference type="GO" id="GO:0060003">
    <property type="term" value="P:copper ion export"/>
    <property type="evidence" value="ECO:0007669"/>
    <property type="project" value="TreeGrafter"/>
</dbReference>
<evidence type="ECO:0000259" key="4">
    <source>
        <dbReference type="Pfam" id="PF25954"/>
    </source>
</evidence>
<feature type="chain" id="PRO_5021364223" evidence="3">
    <location>
        <begin position="19"/>
        <end position="396"/>
    </location>
</feature>
<dbReference type="Gene3D" id="1.10.287.470">
    <property type="entry name" value="Helix hairpin bin"/>
    <property type="match status" value="1"/>
</dbReference>
<dbReference type="AlphaFoldDB" id="A0A4Y3TYE0"/>
<dbReference type="GO" id="GO:0030313">
    <property type="term" value="C:cell envelope"/>
    <property type="evidence" value="ECO:0007669"/>
    <property type="project" value="TreeGrafter"/>
</dbReference>
<dbReference type="GO" id="GO:0016020">
    <property type="term" value="C:membrane"/>
    <property type="evidence" value="ECO:0007669"/>
    <property type="project" value="InterPro"/>
</dbReference>
<accession>A0A4Y3TYE0</accession>
<dbReference type="PANTHER" id="PTHR30097:SF4">
    <property type="entry name" value="SLR6042 PROTEIN"/>
    <property type="match status" value="1"/>
</dbReference>
<dbReference type="InterPro" id="IPR051909">
    <property type="entry name" value="MFP_Cation_Efflux"/>
</dbReference>
<dbReference type="SUPFAM" id="SSF111369">
    <property type="entry name" value="HlyD-like secretion proteins"/>
    <property type="match status" value="1"/>
</dbReference>
<dbReference type="GO" id="GO:0015679">
    <property type="term" value="P:plasma membrane copper ion transport"/>
    <property type="evidence" value="ECO:0007669"/>
    <property type="project" value="TreeGrafter"/>
</dbReference>
<dbReference type="Pfam" id="PF25954">
    <property type="entry name" value="Beta-barrel_RND_2"/>
    <property type="match status" value="1"/>
</dbReference>
<keyword evidence="7" id="KW-1185">Reference proteome</keyword>
<dbReference type="InterPro" id="IPR058649">
    <property type="entry name" value="CzcB_C"/>
</dbReference>
<dbReference type="Gene3D" id="2.40.420.20">
    <property type="match status" value="1"/>
</dbReference>
<evidence type="ECO:0000313" key="6">
    <source>
        <dbReference type="EMBL" id="GEB86479.1"/>
    </source>
</evidence>